<dbReference type="GO" id="GO:0047617">
    <property type="term" value="F:fatty acyl-CoA hydrolase activity"/>
    <property type="evidence" value="ECO:0007669"/>
    <property type="project" value="TreeGrafter"/>
</dbReference>
<dbReference type="Gene3D" id="3.10.129.10">
    <property type="entry name" value="Hotdog Thioesterase"/>
    <property type="match status" value="1"/>
</dbReference>
<feature type="region of interest" description="Disordered" evidence="1">
    <location>
        <begin position="134"/>
        <end position="165"/>
    </location>
</feature>
<dbReference type="SUPFAM" id="SSF54637">
    <property type="entry name" value="Thioesterase/thiol ester dehydrase-isomerase"/>
    <property type="match status" value="1"/>
</dbReference>
<dbReference type="RefSeq" id="WP_237249169.1">
    <property type="nucleotide sequence ID" value="NZ_JACBZP010000001.1"/>
</dbReference>
<evidence type="ECO:0000256" key="1">
    <source>
        <dbReference type="SAM" id="MobiDB-lite"/>
    </source>
</evidence>
<dbReference type="PANTHER" id="PTHR31793">
    <property type="entry name" value="4-HYDROXYBENZOYL-COA THIOESTERASE FAMILY MEMBER"/>
    <property type="match status" value="1"/>
</dbReference>
<comment type="caution">
    <text evidence="2">The sequence shown here is derived from an EMBL/GenBank/DDBJ whole genome shotgun (WGS) entry which is preliminary data.</text>
</comment>
<dbReference type="AlphaFoldDB" id="A0A7Z0D246"/>
<gene>
    <name evidence="2" type="ORF">BJY26_001754</name>
</gene>
<reference evidence="2 3" key="1">
    <citation type="submission" date="2020-07" db="EMBL/GenBank/DDBJ databases">
        <title>Sequencing the genomes of 1000 actinobacteria strains.</title>
        <authorList>
            <person name="Klenk H.-P."/>
        </authorList>
    </citation>
    <scope>NUCLEOTIDE SEQUENCE [LARGE SCALE GENOMIC DNA]</scope>
    <source>
        <strain evidence="2 3">DSM 26341</strain>
    </source>
</reference>
<evidence type="ECO:0000313" key="3">
    <source>
        <dbReference type="Proteomes" id="UP000539111"/>
    </source>
</evidence>
<organism evidence="2 3">
    <name type="scientific">Spelaeicoccus albus</name>
    <dbReference type="NCBI Taxonomy" id="1280376"/>
    <lineage>
        <taxon>Bacteria</taxon>
        <taxon>Bacillati</taxon>
        <taxon>Actinomycetota</taxon>
        <taxon>Actinomycetes</taxon>
        <taxon>Micrococcales</taxon>
        <taxon>Brevibacteriaceae</taxon>
        <taxon>Spelaeicoccus</taxon>
    </lineage>
</organism>
<accession>A0A7Z0D246</accession>
<keyword evidence="3" id="KW-1185">Reference proteome</keyword>
<proteinExistence type="predicted"/>
<dbReference type="Proteomes" id="UP000539111">
    <property type="component" value="Unassembled WGS sequence"/>
</dbReference>
<evidence type="ECO:0000313" key="2">
    <source>
        <dbReference type="EMBL" id="NYI67448.1"/>
    </source>
</evidence>
<dbReference type="EMBL" id="JACBZP010000001">
    <property type="protein sequence ID" value="NYI67448.1"/>
    <property type="molecule type" value="Genomic_DNA"/>
</dbReference>
<dbReference type="InterPro" id="IPR029069">
    <property type="entry name" value="HotDog_dom_sf"/>
</dbReference>
<name>A0A7Z0D246_9MICO</name>
<dbReference type="Pfam" id="PF13279">
    <property type="entry name" value="4HBT_2"/>
    <property type="match status" value="1"/>
</dbReference>
<dbReference type="PANTHER" id="PTHR31793:SF2">
    <property type="entry name" value="BLR1345 PROTEIN"/>
    <property type="match status" value="1"/>
</dbReference>
<sequence>MTKPHTYRDVVRREWIDYNGHMSEAFYVLVFGYATDRVMDALGMDEDYRRRTGNSLYTVEAHIRYLRQAVLGDELTVTTSVVGSGAKKLHLAHEMHVGGELAATEELLGLHVGAGDKTVPFDGAVAAEIARALPGPDRHPPDWIGRAVQSGPAQSGAAQSNQGRS</sequence>
<feature type="compositionally biased region" description="Polar residues" evidence="1">
    <location>
        <begin position="151"/>
        <end position="165"/>
    </location>
</feature>
<dbReference type="CDD" id="cd00586">
    <property type="entry name" value="4HBT"/>
    <property type="match status" value="1"/>
</dbReference>
<dbReference type="InterPro" id="IPR050563">
    <property type="entry name" value="4-hydroxybenzoyl-CoA_TE"/>
</dbReference>
<protein>
    <submittedName>
        <fullName evidence="2">Acyl-CoA thioesterase FadM</fullName>
    </submittedName>
</protein>